<protein>
    <submittedName>
        <fullName evidence="2">Uncharacterized protein</fullName>
    </submittedName>
</protein>
<keyword evidence="3" id="KW-1185">Reference proteome</keyword>
<organism evidence="2 3">
    <name type="scientific">Actinoplanes palleronii</name>
    <dbReference type="NCBI Taxonomy" id="113570"/>
    <lineage>
        <taxon>Bacteria</taxon>
        <taxon>Bacillati</taxon>
        <taxon>Actinomycetota</taxon>
        <taxon>Actinomycetes</taxon>
        <taxon>Micromonosporales</taxon>
        <taxon>Micromonosporaceae</taxon>
        <taxon>Actinoplanes</taxon>
    </lineage>
</organism>
<gene>
    <name evidence="2" type="ORF">Apa02nite_056180</name>
</gene>
<evidence type="ECO:0000313" key="3">
    <source>
        <dbReference type="Proteomes" id="UP000624709"/>
    </source>
</evidence>
<dbReference type="InterPro" id="IPR032724">
    <property type="entry name" value="SCP1.201-like"/>
</dbReference>
<dbReference type="Proteomes" id="UP000624709">
    <property type="component" value="Unassembled WGS sequence"/>
</dbReference>
<sequence length="59" mass="6911">MNRDKIKDADLVINHPTGPRPQNLGCDDVLEELLDSDQTLRVHWRVANEWRSRIYKGKP</sequence>
<proteinExistence type="predicted"/>
<reference evidence="2 3" key="1">
    <citation type="submission" date="2021-01" db="EMBL/GenBank/DDBJ databases">
        <title>Whole genome shotgun sequence of Actinoplanes palleronii NBRC 14916.</title>
        <authorList>
            <person name="Komaki H."/>
            <person name="Tamura T."/>
        </authorList>
    </citation>
    <scope>NUCLEOTIDE SEQUENCE [LARGE SCALE GENOMIC DNA]</scope>
    <source>
        <strain evidence="2 3">NBRC 14916</strain>
    </source>
</reference>
<evidence type="ECO:0000256" key="1">
    <source>
        <dbReference type="SAM" id="MobiDB-lite"/>
    </source>
</evidence>
<feature type="region of interest" description="Disordered" evidence="1">
    <location>
        <begin position="1"/>
        <end position="24"/>
    </location>
</feature>
<accession>A0ABQ4BFY8</accession>
<name>A0ABQ4BFY8_9ACTN</name>
<dbReference type="Pfam" id="PF14428">
    <property type="entry name" value="DddA-like"/>
    <property type="match status" value="1"/>
</dbReference>
<evidence type="ECO:0000313" key="2">
    <source>
        <dbReference type="EMBL" id="GIE69510.1"/>
    </source>
</evidence>
<dbReference type="EMBL" id="BOMS01000088">
    <property type="protein sequence ID" value="GIE69510.1"/>
    <property type="molecule type" value="Genomic_DNA"/>
</dbReference>
<comment type="caution">
    <text evidence="2">The sequence shown here is derived from an EMBL/GenBank/DDBJ whole genome shotgun (WGS) entry which is preliminary data.</text>
</comment>
<feature type="compositionally biased region" description="Basic and acidic residues" evidence="1">
    <location>
        <begin position="1"/>
        <end position="10"/>
    </location>
</feature>